<evidence type="ECO:0000313" key="23">
    <source>
        <dbReference type="Proteomes" id="UP000694421"/>
    </source>
</evidence>
<accession>A0A8D0E4E9</accession>
<dbReference type="GO" id="GO:0060468">
    <property type="term" value="P:prevention of polyspermy"/>
    <property type="evidence" value="ECO:0007669"/>
    <property type="project" value="Ensembl"/>
</dbReference>
<evidence type="ECO:0000256" key="7">
    <source>
        <dbReference type="ARBA" id="ARBA00022989"/>
    </source>
</evidence>
<evidence type="ECO:0000256" key="15">
    <source>
        <dbReference type="ARBA" id="ARBA00040237"/>
    </source>
</evidence>
<dbReference type="PANTHER" id="PTHR23343:SF4">
    <property type="entry name" value="ZONA PELLUCIDA SPERM-BINDING PROTEIN 2"/>
    <property type="match status" value="1"/>
</dbReference>
<dbReference type="Ensembl" id="ENSSMRT00000030353.1">
    <property type="protein sequence ID" value="ENSSMRP00000025957.1"/>
    <property type="gene ID" value="ENSSMRG00000020037.1"/>
</dbReference>
<comment type="subcellular location">
    <subcellularLocation>
        <location evidence="1">Cell membrane</location>
        <topology evidence="1">Single-pass type I membrane protein</topology>
    </subcellularLocation>
    <subcellularLocation>
        <location evidence="13">Zona pellucida</location>
    </subcellularLocation>
</comment>
<evidence type="ECO:0000256" key="9">
    <source>
        <dbReference type="ARBA" id="ARBA00023157"/>
    </source>
</evidence>
<evidence type="ECO:0000256" key="3">
    <source>
        <dbReference type="ARBA" id="ARBA00022525"/>
    </source>
</evidence>
<evidence type="ECO:0000256" key="18">
    <source>
        <dbReference type="ARBA" id="ARBA00046021"/>
    </source>
</evidence>
<dbReference type="InterPro" id="IPR051148">
    <property type="entry name" value="Zona_Pellucida_Domain_gp"/>
</dbReference>
<protein>
    <recommendedName>
        <fullName evidence="15">Zona pellucida sperm-binding protein 2</fullName>
    </recommendedName>
    <alternativeName>
        <fullName evidence="17">Zona pellucida glycoprotein 2</fullName>
    </alternativeName>
    <alternativeName>
        <fullName evidence="16">Zona pellucida protein A</fullName>
    </alternativeName>
</protein>
<evidence type="ECO:0000256" key="20">
    <source>
        <dbReference type="SAM" id="Phobius"/>
    </source>
</evidence>
<evidence type="ECO:0000256" key="14">
    <source>
        <dbReference type="ARBA" id="ARBA00038403"/>
    </source>
</evidence>
<evidence type="ECO:0000313" key="22">
    <source>
        <dbReference type="Ensembl" id="ENSSMRP00000025957.1"/>
    </source>
</evidence>
<evidence type="ECO:0000256" key="12">
    <source>
        <dbReference type="ARBA" id="ARBA00023279"/>
    </source>
</evidence>
<evidence type="ECO:0000256" key="8">
    <source>
        <dbReference type="ARBA" id="ARBA00023136"/>
    </source>
</evidence>
<comment type="similarity">
    <text evidence="14">Belongs to the ZP domain family. ZPA subfamily.</text>
</comment>
<keyword evidence="5" id="KW-0165">Cleavage on pair of basic residues</keyword>
<keyword evidence="3" id="KW-0964">Secreted</keyword>
<dbReference type="GeneTree" id="ENSGT00940000160133"/>
<dbReference type="GO" id="GO:0005771">
    <property type="term" value="C:multivesicular body"/>
    <property type="evidence" value="ECO:0007669"/>
    <property type="project" value="Ensembl"/>
</dbReference>
<dbReference type="InterPro" id="IPR048290">
    <property type="entry name" value="ZP_chr"/>
</dbReference>
<keyword evidence="7 20" id="KW-1133">Transmembrane helix</keyword>
<evidence type="ECO:0000256" key="11">
    <source>
        <dbReference type="ARBA" id="ARBA00023180"/>
    </source>
</evidence>
<keyword evidence="6 20" id="KW-0812">Transmembrane</keyword>
<dbReference type="AlphaFoldDB" id="A0A8D0E4E9"/>
<keyword evidence="4" id="KW-0272">Extracellular matrix</keyword>
<dbReference type="PROSITE" id="PS00682">
    <property type="entry name" value="ZP_1"/>
    <property type="match status" value="1"/>
</dbReference>
<reference evidence="22" key="2">
    <citation type="submission" date="2025-09" db="UniProtKB">
        <authorList>
            <consortium name="Ensembl"/>
        </authorList>
    </citation>
    <scope>IDENTIFICATION</scope>
</reference>
<dbReference type="PROSITE" id="PS51034">
    <property type="entry name" value="ZP_2"/>
    <property type="match status" value="1"/>
</dbReference>
<dbReference type="PANTHER" id="PTHR23343">
    <property type="entry name" value="ZONA PELLUCIDA SPERM-BINDING PROTEIN"/>
    <property type="match status" value="1"/>
</dbReference>
<keyword evidence="11" id="KW-0325">Glycoprotein</keyword>
<evidence type="ECO:0000256" key="6">
    <source>
        <dbReference type="ARBA" id="ARBA00022692"/>
    </source>
</evidence>
<dbReference type="Pfam" id="PF23738">
    <property type="entry name" value="Ig_ZP2_N"/>
    <property type="match status" value="1"/>
</dbReference>
<evidence type="ECO:0000256" key="2">
    <source>
        <dbReference type="ARBA" id="ARBA00022475"/>
    </source>
</evidence>
<dbReference type="GO" id="GO:0042802">
    <property type="term" value="F:identical protein binding"/>
    <property type="evidence" value="ECO:0007669"/>
    <property type="project" value="Ensembl"/>
</dbReference>
<comment type="subunit">
    <text evidence="19">Can form homopolymers that assemble into long fibers (in vitro). Polymers of ZP2 and ZP3 organized into long filaments cross-linked by ZP1 homodimers. Interacts with ZP3.</text>
</comment>
<keyword evidence="12" id="KW-0278">Fertilization</keyword>
<evidence type="ECO:0000256" key="1">
    <source>
        <dbReference type="ARBA" id="ARBA00004251"/>
    </source>
</evidence>
<feature type="transmembrane region" description="Helical" evidence="20">
    <location>
        <begin position="606"/>
        <end position="632"/>
    </location>
</feature>
<evidence type="ECO:0000256" key="16">
    <source>
        <dbReference type="ARBA" id="ARBA00042272"/>
    </source>
</evidence>
<organism evidence="22 23">
    <name type="scientific">Salvator merianae</name>
    <name type="common">Argentine black and white tegu</name>
    <name type="synonym">Tupinambis merianae</name>
    <dbReference type="NCBI Taxonomy" id="96440"/>
    <lineage>
        <taxon>Eukaryota</taxon>
        <taxon>Metazoa</taxon>
        <taxon>Chordata</taxon>
        <taxon>Craniata</taxon>
        <taxon>Vertebrata</taxon>
        <taxon>Euteleostomi</taxon>
        <taxon>Lepidosauria</taxon>
        <taxon>Squamata</taxon>
        <taxon>Bifurcata</taxon>
        <taxon>Unidentata</taxon>
        <taxon>Episquamata</taxon>
        <taxon>Laterata</taxon>
        <taxon>Teiioidea</taxon>
        <taxon>Teiidae</taxon>
        <taxon>Salvator</taxon>
    </lineage>
</organism>
<dbReference type="Pfam" id="PF23740">
    <property type="entry name" value="Ig_ZP2_3rd"/>
    <property type="match status" value="1"/>
</dbReference>
<dbReference type="Pfam" id="PF23736">
    <property type="entry name" value="Ig_ZP2"/>
    <property type="match status" value="1"/>
</dbReference>
<keyword evidence="9" id="KW-1015">Disulfide bond</keyword>
<evidence type="ECO:0000256" key="19">
    <source>
        <dbReference type="ARBA" id="ARBA00046716"/>
    </source>
</evidence>
<dbReference type="GO" id="GO:0035805">
    <property type="term" value="C:egg coat"/>
    <property type="evidence" value="ECO:0007669"/>
    <property type="project" value="UniProtKB-SubCell"/>
</dbReference>
<keyword evidence="8 20" id="KW-0472">Membrane</keyword>
<comment type="function">
    <text evidence="18">Component of the zona pellucida, an extracellular matrix surrounding oocytes which mediates sperm binding, induction of the acrosome reaction and prevents post-fertilization polyspermy. The zona pellucida is composed of 3 to 4 glycoproteins, ZP1, ZP2, ZP3, and ZP4. ZP2 may act as a secondary sperm receptor.</text>
</comment>
<proteinExistence type="inferred from homology"/>
<dbReference type="InterPro" id="IPR055355">
    <property type="entry name" value="ZP-C"/>
</dbReference>
<evidence type="ECO:0000256" key="5">
    <source>
        <dbReference type="ARBA" id="ARBA00022685"/>
    </source>
</evidence>
<evidence type="ECO:0000256" key="10">
    <source>
        <dbReference type="ARBA" id="ARBA00023170"/>
    </source>
</evidence>
<dbReference type="InterPro" id="IPR057638">
    <property type="entry name" value="Ig_ZP2_2nd"/>
</dbReference>
<dbReference type="Proteomes" id="UP000694421">
    <property type="component" value="Unplaced"/>
</dbReference>
<dbReference type="GO" id="GO:0035804">
    <property type="term" value="F:structural constituent of egg coat"/>
    <property type="evidence" value="ECO:0007669"/>
    <property type="project" value="Ensembl"/>
</dbReference>
<dbReference type="Pfam" id="PF00100">
    <property type="entry name" value="Zona_pellucida"/>
    <property type="match status" value="1"/>
</dbReference>
<keyword evidence="2" id="KW-1003">Cell membrane</keyword>
<dbReference type="GO" id="GO:0007339">
    <property type="term" value="P:binding of sperm to zona pellucida"/>
    <property type="evidence" value="ECO:0007669"/>
    <property type="project" value="Ensembl"/>
</dbReference>
<dbReference type="GO" id="GO:0032190">
    <property type="term" value="F:acrosin binding"/>
    <property type="evidence" value="ECO:0007669"/>
    <property type="project" value="Ensembl"/>
</dbReference>
<dbReference type="InterPro" id="IPR057636">
    <property type="entry name" value="Ig_ZP2_3rd"/>
</dbReference>
<dbReference type="InterPro" id="IPR042235">
    <property type="entry name" value="ZP-C_dom"/>
</dbReference>
<dbReference type="InterPro" id="IPR017977">
    <property type="entry name" value="ZP_dom_CS"/>
</dbReference>
<evidence type="ECO:0000256" key="17">
    <source>
        <dbReference type="ARBA" id="ARBA00042572"/>
    </source>
</evidence>
<dbReference type="Gene3D" id="2.60.40.4100">
    <property type="entry name" value="Zona pellucida, ZP-C domain"/>
    <property type="match status" value="1"/>
</dbReference>
<dbReference type="GO" id="GO:0005886">
    <property type="term" value="C:plasma membrane"/>
    <property type="evidence" value="ECO:0007669"/>
    <property type="project" value="UniProtKB-SubCell"/>
</dbReference>
<dbReference type="GO" id="GO:0005783">
    <property type="term" value="C:endoplasmic reticulum"/>
    <property type="evidence" value="ECO:0007669"/>
    <property type="project" value="Ensembl"/>
</dbReference>
<reference evidence="22" key="1">
    <citation type="submission" date="2025-08" db="UniProtKB">
        <authorList>
            <consortium name="Ensembl"/>
        </authorList>
    </citation>
    <scope>IDENTIFICATION</scope>
</reference>
<dbReference type="SMART" id="SM00241">
    <property type="entry name" value="ZP"/>
    <property type="match status" value="1"/>
</dbReference>
<dbReference type="InterPro" id="IPR057637">
    <property type="entry name" value="Ig_ZP2_1st"/>
</dbReference>
<feature type="domain" description="ZP" evidence="21">
    <location>
        <begin position="281"/>
        <end position="573"/>
    </location>
</feature>
<dbReference type="OMA" id="CDTIQAD"/>
<name>A0A8D0E4E9_SALMN</name>
<evidence type="ECO:0000256" key="4">
    <source>
        <dbReference type="ARBA" id="ARBA00022530"/>
    </source>
</evidence>
<sequence>DEIDIWLPKEFGNSSSWTVDILDVSGESIESCHYDVDYEKQMLTAPLANCTKVEVILLLRCLLDLYNVTFAPEDEVFEIGCDTIQADEPLLPSSFISATNCTKDFMSVSYYGVKHLWSCYASCHALLQNDKSLMEWTLSIDEGRKTHKLSLKEAMEQGYTFQMDGNQIVFQASFHATGVETYEQDGRVLYTVAFKLTYGLPDHLLTAESRMICAPGAAACNGTHMIVAVPPFPGTLAAVTLDNRQVLLNQQQTAGISVDTKRGVKLYISKRLLKSRLSQHGCSGFQSYISALKLDFDYQGELASMATHLECPCEQNAPIVALCTQDGHMSFEVDSSNTKPALNLDTLTLLDPACKPVFRSPSNDVVRFYINLGFSLLSALLINLPPRSISRDSEFRMTVICSYGNDDASLNVKINSLPSPGAVINQGPLSLILLLYPDESYSVPYNDDQYPIVKYLQQPIFLEVQVLKRNDPNIYLMLDDCWATLSLEPSSLPRWNIVTDGCSYALDNYRTLFHPAGPSVSFPNFRQRFEVKAFAFVSGGKALPSLVYFHCSVIICNRFQLDSPLCSLLQKAFGRMPETVQSPSFPEKLTKLAAALCTSANLPSEAIWITTTLTVGVTLGLAAIMLGLLALFKFQKRTVLIN</sequence>
<keyword evidence="23" id="KW-1185">Reference proteome</keyword>
<evidence type="ECO:0000256" key="13">
    <source>
        <dbReference type="ARBA" id="ARBA00024183"/>
    </source>
</evidence>
<evidence type="ECO:0000259" key="21">
    <source>
        <dbReference type="PROSITE" id="PS51034"/>
    </source>
</evidence>
<dbReference type="InterPro" id="IPR001507">
    <property type="entry name" value="ZP_dom"/>
</dbReference>
<keyword evidence="10" id="KW-0675">Receptor</keyword>
<dbReference type="PRINTS" id="PR00023">
    <property type="entry name" value="ZPELLUCIDA"/>
</dbReference>